<feature type="domain" description="Pyridoxamine 5'-phosphate oxidase N-terminal" evidence="2">
    <location>
        <begin position="10"/>
        <end position="119"/>
    </location>
</feature>
<sequence length="129" mass="14151">MTSLLSPLGREFVTERHLATLSTFAKDESLHVVPVGFTVDGDLARVIASGTSQKVLNIRRDGRATICQVEGRNWVTLIGTAEILEEQDDVARAVELYSQRYKAPRENPLRVAIALRITKMMGSPGMLAG</sequence>
<keyword evidence="4" id="KW-1185">Reference proteome</keyword>
<dbReference type="PANTHER" id="PTHR35176">
    <property type="entry name" value="HEME OXYGENASE HI_0854-RELATED"/>
    <property type="match status" value="1"/>
</dbReference>
<dbReference type="InterPro" id="IPR052019">
    <property type="entry name" value="F420H2_bilvrd_red/Heme_oxyg"/>
</dbReference>
<proteinExistence type="predicted"/>
<dbReference type="SUPFAM" id="SSF50475">
    <property type="entry name" value="FMN-binding split barrel"/>
    <property type="match status" value="1"/>
</dbReference>
<accession>A0A4V2JF01</accession>
<dbReference type="Proteomes" id="UP000294194">
    <property type="component" value="Unassembled WGS sequence"/>
</dbReference>
<dbReference type="NCBIfam" id="TIGR03618">
    <property type="entry name" value="Rv1155_F420"/>
    <property type="match status" value="1"/>
</dbReference>
<dbReference type="InterPro" id="IPR019920">
    <property type="entry name" value="F420-binding_dom_put"/>
</dbReference>
<keyword evidence="1" id="KW-0560">Oxidoreductase</keyword>
<dbReference type="GO" id="GO:0016627">
    <property type="term" value="F:oxidoreductase activity, acting on the CH-CH group of donors"/>
    <property type="evidence" value="ECO:0007669"/>
    <property type="project" value="TreeGrafter"/>
</dbReference>
<evidence type="ECO:0000259" key="2">
    <source>
        <dbReference type="Pfam" id="PF01243"/>
    </source>
</evidence>
<dbReference type="PANTHER" id="PTHR35176:SF1">
    <property type="entry name" value="F420H(2)-DEPENDENT BILIVERDIN REDUCTASE"/>
    <property type="match status" value="1"/>
</dbReference>
<comment type="caution">
    <text evidence="3">The sequence shown here is derived from an EMBL/GenBank/DDBJ whole genome shotgun (WGS) entry which is preliminary data.</text>
</comment>
<dbReference type="AlphaFoldDB" id="A0A4V2JF01"/>
<organism evidence="3 4">
    <name type="scientific">Glaciihabitans arcticus</name>
    <dbReference type="NCBI Taxonomy" id="2668039"/>
    <lineage>
        <taxon>Bacteria</taxon>
        <taxon>Bacillati</taxon>
        <taxon>Actinomycetota</taxon>
        <taxon>Actinomycetes</taxon>
        <taxon>Micrococcales</taxon>
        <taxon>Microbacteriaceae</taxon>
        <taxon>Glaciihabitans</taxon>
    </lineage>
</organism>
<reference evidence="4" key="1">
    <citation type="submission" date="2019-02" db="EMBL/GenBank/DDBJ databases">
        <title>Glaciihabitans arcticus sp. nov., a psychrotolerant bacterium isolated from polar soil.</title>
        <authorList>
            <person name="Dahal R.H."/>
        </authorList>
    </citation>
    <scope>NUCLEOTIDE SEQUENCE [LARGE SCALE GENOMIC DNA]</scope>
    <source>
        <strain evidence="4">RP-3-7</strain>
    </source>
</reference>
<dbReference type="Pfam" id="PF01243">
    <property type="entry name" value="PNPOx_N"/>
    <property type="match status" value="1"/>
</dbReference>
<evidence type="ECO:0000256" key="1">
    <source>
        <dbReference type="ARBA" id="ARBA00023002"/>
    </source>
</evidence>
<dbReference type="InterPro" id="IPR012349">
    <property type="entry name" value="Split_barrel_FMN-bd"/>
</dbReference>
<evidence type="ECO:0000313" key="4">
    <source>
        <dbReference type="Proteomes" id="UP000294194"/>
    </source>
</evidence>
<gene>
    <name evidence="3" type="ORF">EYE40_09250</name>
</gene>
<dbReference type="GO" id="GO:0070967">
    <property type="term" value="F:coenzyme F420 binding"/>
    <property type="evidence" value="ECO:0007669"/>
    <property type="project" value="TreeGrafter"/>
</dbReference>
<dbReference type="Gene3D" id="2.30.110.10">
    <property type="entry name" value="Electron Transport, Fmn-binding Protein, Chain A"/>
    <property type="match status" value="1"/>
</dbReference>
<dbReference type="EMBL" id="SISG01000001">
    <property type="protein sequence ID" value="TBN57559.1"/>
    <property type="molecule type" value="Genomic_DNA"/>
</dbReference>
<dbReference type="RefSeq" id="WP_130981670.1">
    <property type="nucleotide sequence ID" value="NZ_SISG01000001.1"/>
</dbReference>
<protein>
    <submittedName>
        <fullName evidence="3">PPOX class F420-dependent oxidoreductase</fullName>
    </submittedName>
</protein>
<name>A0A4V2JF01_9MICO</name>
<dbReference type="GO" id="GO:0005829">
    <property type="term" value="C:cytosol"/>
    <property type="evidence" value="ECO:0007669"/>
    <property type="project" value="TreeGrafter"/>
</dbReference>
<dbReference type="InterPro" id="IPR011576">
    <property type="entry name" value="Pyridox_Oxase_N"/>
</dbReference>
<evidence type="ECO:0000313" key="3">
    <source>
        <dbReference type="EMBL" id="TBN57559.1"/>
    </source>
</evidence>